<name>A0A841CUW4_PLAVE</name>
<evidence type="ECO:0000313" key="3">
    <source>
        <dbReference type="Proteomes" id="UP000562352"/>
    </source>
</evidence>
<comment type="caution">
    <text evidence="2">The sequence shown here is derived from an EMBL/GenBank/DDBJ whole genome shotgun (WGS) entry which is preliminary data.</text>
</comment>
<dbReference type="Pfam" id="PF13424">
    <property type="entry name" value="TPR_12"/>
    <property type="match status" value="1"/>
</dbReference>
<reference evidence="2 3" key="1">
    <citation type="submission" date="2020-08" db="EMBL/GenBank/DDBJ databases">
        <title>Genomic Encyclopedia of Type Strains, Phase III (KMG-III): the genomes of soil and plant-associated and newly described type strains.</title>
        <authorList>
            <person name="Whitman W."/>
        </authorList>
    </citation>
    <scope>NUCLEOTIDE SEQUENCE [LARGE SCALE GENOMIC DNA]</scope>
    <source>
        <strain evidence="2 3">CECT 3303</strain>
    </source>
</reference>
<gene>
    <name evidence="2" type="ORF">FHS22_000908</name>
</gene>
<proteinExistence type="predicted"/>
<feature type="repeat" description="TPR" evidence="1">
    <location>
        <begin position="22"/>
        <end position="55"/>
    </location>
</feature>
<dbReference type="SUPFAM" id="SSF48452">
    <property type="entry name" value="TPR-like"/>
    <property type="match status" value="1"/>
</dbReference>
<evidence type="ECO:0000313" key="2">
    <source>
        <dbReference type="EMBL" id="MBB5961651.1"/>
    </source>
</evidence>
<dbReference type="InterPro" id="IPR011990">
    <property type="entry name" value="TPR-like_helical_dom_sf"/>
</dbReference>
<dbReference type="InterPro" id="IPR019734">
    <property type="entry name" value="TPR_rpt"/>
</dbReference>
<dbReference type="EMBL" id="JACHJJ010000002">
    <property type="protein sequence ID" value="MBB5961651.1"/>
    <property type="molecule type" value="Genomic_DNA"/>
</dbReference>
<dbReference type="SMART" id="SM00028">
    <property type="entry name" value="TPR"/>
    <property type="match status" value="2"/>
</dbReference>
<protein>
    <submittedName>
        <fullName evidence="2">Tetratricopeptide (TPR) repeat protein</fullName>
    </submittedName>
</protein>
<sequence length="152" mass="16868">MLRSPGAVVVETIERAIQEARHGVLVFIGMIAENRGDYDRALEWYRKALDIDEELGDRANLATGYGQLGALYAETGQAAEAVPYLLLSLVVHAELQVPETDVNLYWLGRQREALGEQEFRRVLAEHLAPGDAAVVLGWLDQRGERASEEDPP</sequence>
<accession>A0A841CUW4</accession>
<keyword evidence="1" id="KW-0802">TPR repeat</keyword>
<keyword evidence="3" id="KW-1185">Reference proteome</keyword>
<evidence type="ECO:0000256" key="1">
    <source>
        <dbReference type="PROSITE-ProRule" id="PRU00339"/>
    </source>
</evidence>
<organism evidence="2 3">
    <name type="scientific">Planomonospora venezuelensis</name>
    <dbReference type="NCBI Taxonomy" id="1999"/>
    <lineage>
        <taxon>Bacteria</taxon>
        <taxon>Bacillati</taxon>
        <taxon>Actinomycetota</taxon>
        <taxon>Actinomycetes</taxon>
        <taxon>Streptosporangiales</taxon>
        <taxon>Streptosporangiaceae</taxon>
        <taxon>Planomonospora</taxon>
    </lineage>
</organism>
<dbReference type="Gene3D" id="1.25.40.10">
    <property type="entry name" value="Tetratricopeptide repeat domain"/>
    <property type="match status" value="1"/>
</dbReference>
<dbReference type="AlphaFoldDB" id="A0A841CUW4"/>
<dbReference type="Proteomes" id="UP000562352">
    <property type="component" value="Unassembled WGS sequence"/>
</dbReference>
<dbReference type="PROSITE" id="PS50005">
    <property type="entry name" value="TPR"/>
    <property type="match status" value="1"/>
</dbReference>